<dbReference type="EC" id="3.6.5.-" evidence="9"/>
<evidence type="ECO:0000256" key="1">
    <source>
        <dbReference type="ARBA" id="ARBA00022692"/>
    </source>
</evidence>
<keyword evidence="6 9" id="KW-0342">GTP-binding</keyword>
<evidence type="ECO:0000256" key="5">
    <source>
        <dbReference type="ARBA" id="ARBA00022989"/>
    </source>
</evidence>
<dbReference type="Pfam" id="PF05879">
    <property type="entry name" value="RHD3_GTPase"/>
    <property type="match status" value="1"/>
</dbReference>
<keyword evidence="4 9" id="KW-0256">Endoplasmic reticulum</keyword>
<dbReference type="Gene3D" id="3.40.50.300">
    <property type="entry name" value="P-loop containing nucleotide triphosphate hydrolases"/>
    <property type="match status" value="1"/>
</dbReference>
<feature type="topological domain" description="Cytoplasmic" evidence="9">
    <location>
        <begin position="1"/>
        <end position="642"/>
    </location>
</feature>
<keyword evidence="3 9" id="KW-0378">Hydrolase</keyword>
<evidence type="ECO:0000256" key="4">
    <source>
        <dbReference type="ARBA" id="ARBA00022824"/>
    </source>
</evidence>
<sequence length="708" mass="83353">MSLQSVQIITYEGEFTQHIKNFLSYSGLTSTNYHTVSIVGSQSTGKSTLLNLVFGTDFDTLDPMRERNQTTKGIHLGINLDFKTLIIDIEGTDSLARGEDGAAFEAMAALFALSVSDILMVNMWTSEIGRYKAASIGLLKTIFEANLRLFSQERKKRILFLLRDFNDKKDNLFVLKQQMSKTVEEVWEQIHKPSEYAMSHVFDYFDFDFKTISTKDFKPKEFKADIDELKERFRDEEKFDYLFRMKNTDIPIDGVPLYYQTIWDVVKNDKEINIPSQKEMLANLRCNELKIEAYEWFKNSMSSFAKQVGREIVKDFGKEIAKFLKKGIDKYDEKAANYYEVVYRRFREELIGLALEQSKDLFRLQMKFILESYQKKFKVLLEKKIQKNKTIENFNEIIADIYKEIFDGFNIDTESSLLQNSDWDIDEYRSSLSDFMNEKCAFEKEKELALLEKEVNLQLTGGKFSNQISRALEQMNEETMWENLKNIQREHMESLEKHCKAVLEGLGFTDNQIEQHILNIKVQFYESMKSKINKYCDHLVDHLVRHFNQLFLKDENGVPRTWDRENIQEIYAVSKAKTVKVLENFRFFQLLPDWDYALDDVNYEELLNEDRFRMINDSFVKDAEIAYKEAVHLKEFGYSRTHIPTWFWLILLLLGWNEILWVLRSPVILYPLIFIGAIIALAFSMGFGSTIINFVKTLYQGYNFFRSN</sequence>
<evidence type="ECO:0000256" key="9">
    <source>
        <dbReference type="HAMAP-Rule" id="MF_03109"/>
    </source>
</evidence>
<accession>A0AAU9IQ85</accession>
<feature type="topological domain" description="Cytoplasmic" evidence="9">
    <location>
        <begin position="688"/>
        <end position="708"/>
    </location>
</feature>
<evidence type="ECO:0000256" key="8">
    <source>
        <dbReference type="ARBA" id="ARBA00029381"/>
    </source>
</evidence>
<dbReference type="PANTHER" id="PTHR45923">
    <property type="entry name" value="PROTEIN SEY1"/>
    <property type="match status" value="1"/>
</dbReference>
<keyword evidence="5 9" id="KW-1133">Transmembrane helix</keyword>
<name>A0AAU9IQ85_9CILI</name>
<protein>
    <recommendedName>
        <fullName evidence="9">Protein SEY1 homolog</fullName>
        <ecNumber evidence="9">3.6.5.-</ecNumber>
    </recommendedName>
</protein>
<feature type="domain" description="GB1/RHD3-type G" evidence="11">
    <location>
        <begin position="30"/>
        <end position="246"/>
    </location>
</feature>
<dbReference type="GO" id="GO:0003924">
    <property type="term" value="F:GTPase activity"/>
    <property type="evidence" value="ECO:0007669"/>
    <property type="project" value="UniProtKB-UniRule"/>
</dbReference>
<keyword evidence="13" id="KW-1185">Reference proteome</keyword>
<gene>
    <name evidence="12" type="ORF">BSTOLATCC_MIC15627</name>
</gene>
<dbReference type="GO" id="GO:0016320">
    <property type="term" value="P:endoplasmic reticulum membrane fusion"/>
    <property type="evidence" value="ECO:0007669"/>
    <property type="project" value="TreeGrafter"/>
</dbReference>
<dbReference type="SUPFAM" id="SSF52540">
    <property type="entry name" value="P-loop containing nucleoside triphosphate hydrolases"/>
    <property type="match status" value="1"/>
</dbReference>
<dbReference type="HAMAP" id="MF_03109">
    <property type="entry name" value="Sey1"/>
    <property type="match status" value="1"/>
</dbReference>
<dbReference type="GO" id="GO:0005525">
    <property type="term" value="F:GTP binding"/>
    <property type="evidence" value="ECO:0007669"/>
    <property type="project" value="UniProtKB-UniRule"/>
</dbReference>
<keyword evidence="1 9" id="KW-0812">Transmembrane</keyword>
<evidence type="ECO:0000313" key="12">
    <source>
        <dbReference type="EMBL" id="CAG9316188.1"/>
    </source>
</evidence>
<evidence type="ECO:0000256" key="7">
    <source>
        <dbReference type="ARBA" id="ARBA00023136"/>
    </source>
</evidence>
<reference evidence="12" key="1">
    <citation type="submission" date="2021-09" db="EMBL/GenBank/DDBJ databases">
        <authorList>
            <consortium name="AG Swart"/>
            <person name="Singh M."/>
            <person name="Singh A."/>
            <person name="Seah K."/>
            <person name="Emmerich C."/>
        </authorList>
    </citation>
    <scope>NUCLEOTIDE SEQUENCE</scope>
    <source>
        <strain evidence="12">ATCC30299</strain>
    </source>
</reference>
<dbReference type="PROSITE" id="PS51715">
    <property type="entry name" value="G_GB1_RHD3"/>
    <property type="match status" value="1"/>
</dbReference>
<dbReference type="InterPro" id="IPR030386">
    <property type="entry name" value="G_GB1_RHD3_dom"/>
</dbReference>
<dbReference type="EMBL" id="CAJZBQ010000015">
    <property type="protein sequence ID" value="CAG9316188.1"/>
    <property type="molecule type" value="Genomic_DNA"/>
</dbReference>
<dbReference type="Pfam" id="PF20428">
    <property type="entry name" value="Sey1_3HB"/>
    <property type="match status" value="2"/>
</dbReference>
<evidence type="ECO:0000256" key="3">
    <source>
        <dbReference type="ARBA" id="ARBA00022801"/>
    </source>
</evidence>
<dbReference type="PANTHER" id="PTHR45923:SF2">
    <property type="entry name" value="PROTEIN SEY1"/>
    <property type="match status" value="1"/>
</dbReference>
<feature type="transmembrane region" description="Helical" evidence="10">
    <location>
        <begin position="646"/>
        <end position="663"/>
    </location>
</feature>
<evidence type="ECO:0000256" key="10">
    <source>
        <dbReference type="SAM" id="Phobius"/>
    </source>
</evidence>
<comment type="function">
    <text evidence="9">Probable GTP-binding protein that may be involved in cell development.</text>
</comment>
<evidence type="ECO:0000259" key="11">
    <source>
        <dbReference type="PROSITE" id="PS51715"/>
    </source>
</evidence>
<evidence type="ECO:0000256" key="6">
    <source>
        <dbReference type="ARBA" id="ARBA00023134"/>
    </source>
</evidence>
<keyword evidence="7 9" id="KW-0472">Membrane</keyword>
<comment type="similarity">
    <text evidence="9">Belongs to the TRAFAC class dynamin-like GTPase superfamily. GB1/RHD3 GTPase family. RHD3 subfamily.</text>
</comment>
<keyword evidence="2 9" id="KW-0547">Nucleotide-binding</keyword>
<feature type="topological domain" description="Lumenal" evidence="9">
    <location>
        <begin position="664"/>
        <end position="666"/>
    </location>
</feature>
<dbReference type="Proteomes" id="UP001162131">
    <property type="component" value="Unassembled WGS sequence"/>
</dbReference>
<proteinExistence type="inferred from homology"/>
<evidence type="ECO:0000313" key="13">
    <source>
        <dbReference type="Proteomes" id="UP001162131"/>
    </source>
</evidence>
<feature type="transmembrane region" description="Helical" evidence="10">
    <location>
        <begin position="670"/>
        <end position="695"/>
    </location>
</feature>
<organism evidence="12 13">
    <name type="scientific">Blepharisma stoltei</name>
    <dbReference type="NCBI Taxonomy" id="1481888"/>
    <lineage>
        <taxon>Eukaryota</taxon>
        <taxon>Sar</taxon>
        <taxon>Alveolata</taxon>
        <taxon>Ciliophora</taxon>
        <taxon>Postciliodesmatophora</taxon>
        <taxon>Heterotrichea</taxon>
        <taxon>Heterotrichida</taxon>
        <taxon>Blepharismidae</taxon>
        <taxon>Blepharisma</taxon>
    </lineage>
</organism>
<dbReference type="InterPro" id="IPR027417">
    <property type="entry name" value="P-loop_NTPase"/>
</dbReference>
<evidence type="ECO:0000256" key="2">
    <source>
        <dbReference type="ARBA" id="ARBA00022741"/>
    </source>
</evidence>
<feature type="binding site" evidence="9">
    <location>
        <begin position="40"/>
        <end position="47"/>
    </location>
    <ligand>
        <name>GTP</name>
        <dbReference type="ChEBI" id="CHEBI:37565"/>
    </ligand>
</feature>
<comment type="subcellular location">
    <subcellularLocation>
        <location evidence="9">Endoplasmic reticulum membrane</location>
        <topology evidence="9">Multi-pass membrane protein</topology>
    </subcellularLocation>
</comment>
<dbReference type="InterPro" id="IPR046758">
    <property type="entry name" value="Sey1/RHD3-like_3HB"/>
</dbReference>
<dbReference type="GO" id="GO:0005789">
    <property type="term" value="C:endoplasmic reticulum membrane"/>
    <property type="evidence" value="ECO:0007669"/>
    <property type="project" value="UniProtKB-SubCell"/>
</dbReference>
<dbReference type="InterPro" id="IPR008803">
    <property type="entry name" value="RHD3/Sey1"/>
</dbReference>
<comment type="caution">
    <text evidence="12">The sequence shown here is derived from an EMBL/GenBank/DDBJ whole genome shotgun (WGS) entry which is preliminary data.</text>
</comment>
<dbReference type="AlphaFoldDB" id="A0AAU9IQ85"/>
<comment type="function">
    <text evidence="8">Probable GTP-binding protein involved in generating and maintaining the structure of the tubular endoplasmic reticulum network.</text>
</comment>